<dbReference type="GO" id="GO:0006516">
    <property type="term" value="P:glycoprotein catabolic process"/>
    <property type="evidence" value="ECO:0007669"/>
    <property type="project" value="TreeGrafter"/>
</dbReference>
<dbReference type="PANTHER" id="PTHR12143:SF43">
    <property type="entry name" value="PUTATIVE-RELATED"/>
    <property type="match status" value="1"/>
</dbReference>
<evidence type="ECO:0000313" key="7">
    <source>
        <dbReference type="Proteomes" id="UP000318833"/>
    </source>
</evidence>
<dbReference type="InterPro" id="IPR014718">
    <property type="entry name" value="GH-type_carb-bd"/>
</dbReference>
<name>A0A554VI42_9FLAO</name>
<keyword evidence="6" id="KW-0378">Hydrolase</keyword>
<evidence type="ECO:0000313" key="6">
    <source>
        <dbReference type="EMBL" id="TSE07310.1"/>
    </source>
</evidence>
<protein>
    <submittedName>
        <fullName evidence="6">Glycoside hydrolase family 92 protein</fullName>
    </submittedName>
</protein>
<dbReference type="PANTHER" id="PTHR12143">
    <property type="entry name" value="PEPTIDE N-GLYCANASE PNGASE -RELATED"/>
    <property type="match status" value="1"/>
</dbReference>
<comment type="caution">
    <text evidence="6">The sequence shown here is derived from an EMBL/GenBank/DDBJ whole genome shotgun (WGS) entry which is preliminary data.</text>
</comment>
<dbReference type="Pfam" id="PF07971">
    <property type="entry name" value="Glyco_hydro_92"/>
    <property type="match status" value="1"/>
</dbReference>
<comment type="cofactor">
    <cofactor evidence="1">
        <name>Ca(2+)</name>
        <dbReference type="ChEBI" id="CHEBI:29108"/>
    </cofactor>
</comment>
<evidence type="ECO:0000259" key="5">
    <source>
        <dbReference type="Pfam" id="PF17678"/>
    </source>
</evidence>
<sequence>MKVKSTIYAIVIMLLGCNSDQKNEEVVSQNNIDKESKTSLIDYVNPLMGTDSAFDLSNGNTYPAIATPWGMNFWTPMTSKMGDGWTYKYDENTIRGIKQTHQPSPWINDYAAFSFMAITGDLKYKEEERASWFSHKAEIVKPNHYKVYLADYDIVAEVSPTERAAHFRFTFPEAKQSYIMLDAFFKGSMVKIIPEERKIIGYCRNNSGGVPDNFHNYFVAQFDKDFEVNHTWGDEWKLLENSLENKGEHVGAIIGFKTKKGEKVHIKVASSFISPEQAQLNLNREIGTDTFEQTKIKAKQAWEKELNRIKIEDDNVDNIKTFYSCLYRVLLFPRKFYEFNEKNEILHYSPYNGKVLPGYMFTDNGFWDTFRAVFPFFNMMYPELNGKIMKGLANTYKESGWLPEWASPGHRDCMIGSNSAPIIADAFLKGIPDIDTETLFEAILKNATTSEGRPLSNGNEIRSVGREGIDYYNKLGYVPYDVKINENAARTLEYAYADFTIAKMAEKLGKKEVANTFYKRSQNYKNLFDPSTKLMRGKNVDGSFQTPFNPLKWGDAFTEGNSLHYTWSVFHDIEGLIQLMGGKTEFEKQLDNVFEMPPEFDASYYGFTIHEIREMQIVNMGNYAHGNQPIQHMIYLYNYANVPYKTQEKIREVLTKLYSATPDGYCGDEDNGQTSAWYVFSALGFYPVTPGVDQYVIGSPLFKKATITLENGNEFIISASNNSKQNVYVQSASLNNVVYNNSYLNFDTIQQGGELNFMMEKVPNKDWANTDEAVPYSLSKVK</sequence>
<dbReference type="RefSeq" id="WP_143917167.1">
    <property type="nucleotide sequence ID" value="NZ_CANMIK010000040.1"/>
</dbReference>
<dbReference type="InterPro" id="IPR041371">
    <property type="entry name" value="GH92_N"/>
</dbReference>
<dbReference type="PROSITE" id="PS51257">
    <property type="entry name" value="PROKAR_LIPOPROTEIN"/>
    <property type="match status" value="1"/>
</dbReference>
<organism evidence="6 7">
    <name type="scientific">Aquimarina algiphila</name>
    <dbReference type="NCBI Taxonomy" id="2047982"/>
    <lineage>
        <taxon>Bacteria</taxon>
        <taxon>Pseudomonadati</taxon>
        <taxon>Bacteroidota</taxon>
        <taxon>Flavobacteriia</taxon>
        <taxon>Flavobacteriales</taxon>
        <taxon>Flavobacteriaceae</taxon>
        <taxon>Aquimarina</taxon>
    </lineage>
</organism>
<dbReference type="OrthoDB" id="9804511at2"/>
<reference evidence="6 7" key="1">
    <citation type="submission" date="2019-07" db="EMBL/GenBank/DDBJ databases">
        <title>The draft genome sequence of Aquimarina algiphila M91.</title>
        <authorList>
            <person name="Meng X."/>
        </authorList>
    </citation>
    <scope>NUCLEOTIDE SEQUENCE [LARGE SCALE GENOMIC DNA]</scope>
    <source>
        <strain evidence="6 7">M91</strain>
    </source>
</reference>
<dbReference type="Proteomes" id="UP000318833">
    <property type="component" value="Unassembled WGS sequence"/>
</dbReference>
<dbReference type="GO" id="GO:0005829">
    <property type="term" value="C:cytosol"/>
    <property type="evidence" value="ECO:0007669"/>
    <property type="project" value="TreeGrafter"/>
</dbReference>
<dbReference type="Gene3D" id="2.70.98.10">
    <property type="match status" value="1"/>
</dbReference>
<dbReference type="InterPro" id="IPR005887">
    <property type="entry name" value="GH92_a_mannosidase_put"/>
</dbReference>
<proteinExistence type="predicted"/>
<evidence type="ECO:0000256" key="1">
    <source>
        <dbReference type="ARBA" id="ARBA00001913"/>
    </source>
</evidence>
<dbReference type="InterPro" id="IPR008928">
    <property type="entry name" value="6-hairpin_glycosidase_sf"/>
</dbReference>
<keyword evidence="7" id="KW-1185">Reference proteome</keyword>
<dbReference type="EMBL" id="VLNR01000034">
    <property type="protein sequence ID" value="TSE07310.1"/>
    <property type="molecule type" value="Genomic_DNA"/>
</dbReference>
<gene>
    <name evidence="6" type="ORF">FOF46_16110</name>
</gene>
<dbReference type="FunFam" id="1.20.1610.10:FF:000001">
    <property type="entry name" value="Putative alpha-1,2-mannosidase"/>
    <property type="match status" value="1"/>
</dbReference>
<feature type="domain" description="Glycosyl hydrolase family 92 N-terminal" evidence="5">
    <location>
        <begin position="43"/>
        <end position="271"/>
    </location>
</feature>
<evidence type="ECO:0000256" key="3">
    <source>
        <dbReference type="ARBA" id="ARBA00022837"/>
    </source>
</evidence>
<dbReference type="FunFam" id="1.20.1050.60:FF:000001">
    <property type="entry name" value="Putative alpha-1,2-mannosidase"/>
    <property type="match status" value="1"/>
</dbReference>
<dbReference type="Gene3D" id="1.20.1050.60">
    <property type="entry name" value="alpha-1,2-mannosidase"/>
    <property type="match status" value="1"/>
</dbReference>
<keyword evidence="3" id="KW-0106">Calcium</keyword>
<dbReference type="FunFam" id="3.30.2080.10:FF:000001">
    <property type="entry name" value="Alpha-1,2-mannosidase subfamily"/>
    <property type="match status" value="1"/>
</dbReference>
<dbReference type="Pfam" id="PF17678">
    <property type="entry name" value="Glyco_hydro_92N"/>
    <property type="match status" value="1"/>
</dbReference>
<accession>A0A554VI42</accession>
<dbReference type="GO" id="GO:0005975">
    <property type="term" value="P:carbohydrate metabolic process"/>
    <property type="evidence" value="ECO:0007669"/>
    <property type="project" value="InterPro"/>
</dbReference>
<dbReference type="NCBIfam" id="TIGR01180">
    <property type="entry name" value="aman2_put"/>
    <property type="match status" value="1"/>
</dbReference>
<dbReference type="Gene3D" id="1.20.1610.10">
    <property type="entry name" value="alpha-1,2-mannosidases domains"/>
    <property type="match status" value="1"/>
</dbReference>
<dbReference type="SUPFAM" id="SSF48208">
    <property type="entry name" value="Six-hairpin glycosidases"/>
    <property type="match status" value="1"/>
</dbReference>
<comment type="subunit">
    <text evidence="2">Monomer.</text>
</comment>
<evidence type="ECO:0000259" key="4">
    <source>
        <dbReference type="Pfam" id="PF07971"/>
    </source>
</evidence>
<dbReference type="InterPro" id="IPR050883">
    <property type="entry name" value="PNGase"/>
</dbReference>
<dbReference type="GO" id="GO:0000224">
    <property type="term" value="F:peptide-N4-(N-acetyl-beta-glucosaminyl)asparagine amidase activity"/>
    <property type="evidence" value="ECO:0007669"/>
    <property type="project" value="TreeGrafter"/>
</dbReference>
<dbReference type="GO" id="GO:0030246">
    <property type="term" value="F:carbohydrate binding"/>
    <property type="evidence" value="ECO:0007669"/>
    <property type="project" value="InterPro"/>
</dbReference>
<feature type="domain" description="Glycosyl hydrolase family 92" evidence="4">
    <location>
        <begin position="277"/>
        <end position="760"/>
    </location>
</feature>
<evidence type="ECO:0000256" key="2">
    <source>
        <dbReference type="ARBA" id="ARBA00011245"/>
    </source>
</evidence>
<dbReference type="InterPro" id="IPR012939">
    <property type="entry name" value="Glyco_hydro_92"/>
</dbReference>
<dbReference type="Gene3D" id="3.30.2080.10">
    <property type="entry name" value="GH92 mannosidase domain"/>
    <property type="match status" value="1"/>
</dbReference>
<dbReference type="AlphaFoldDB" id="A0A554VI42"/>